<dbReference type="EMBL" id="JAUIRO010000002">
    <property type="protein sequence ID" value="KAK0727623.1"/>
    <property type="molecule type" value="Genomic_DNA"/>
</dbReference>
<proteinExistence type="predicted"/>
<feature type="compositionally biased region" description="Low complexity" evidence="3">
    <location>
        <begin position="836"/>
        <end position="848"/>
    </location>
</feature>
<protein>
    <recommendedName>
        <fullName evidence="4">UBC core domain-containing protein</fullName>
    </recommendedName>
</protein>
<dbReference type="Gene3D" id="3.10.110.10">
    <property type="entry name" value="Ubiquitin Conjugating Enzyme"/>
    <property type="match status" value="1"/>
</dbReference>
<dbReference type="GO" id="GO:0016740">
    <property type="term" value="F:transferase activity"/>
    <property type="evidence" value="ECO:0007669"/>
    <property type="project" value="UniProtKB-KW"/>
</dbReference>
<dbReference type="Proteomes" id="UP001172101">
    <property type="component" value="Unassembled WGS sequence"/>
</dbReference>
<accession>A0AA40E9S8</accession>
<feature type="compositionally biased region" description="Polar residues" evidence="3">
    <location>
        <begin position="144"/>
        <end position="160"/>
    </location>
</feature>
<reference evidence="5" key="1">
    <citation type="submission" date="2023-06" db="EMBL/GenBank/DDBJ databases">
        <title>Genome-scale phylogeny and comparative genomics of the fungal order Sordariales.</title>
        <authorList>
            <consortium name="Lawrence Berkeley National Laboratory"/>
            <person name="Hensen N."/>
            <person name="Bonometti L."/>
            <person name="Westerberg I."/>
            <person name="Brannstrom I.O."/>
            <person name="Guillou S."/>
            <person name="Cros-Aarteil S."/>
            <person name="Calhoun S."/>
            <person name="Haridas S."/>
            <person name="Kuo A."/>
            <person name="Mondo S."/>
            <person name="Pangilinan J."/>
            <person name="Riley R."/>
            <person name="LaButti K."/>
            <person name="Andreopoulos B."/>
            <person name="Lipzen A."/>
            <person name="Chen C."/>
            <person name="Yanf M."/>
            <person name="Daum C."/>
            <person name="Ng V."/>
            <person name="Clum A."/>
            <person name="Steindorff A."/>
            <person name="Ohm R."/>
            <person name="Martin F."/>
            <person name="Silar P."/>
            <person name="Natvig D."/>
            <person name="Lalanne C."/>
            <person name="Gautier V."/>
            <person name="Ament-velasquez S.L."/>
            <person name="Kruys A."/>
            <person name="Hutchinson M.I."/>
            <person name="Powell A.J."/>
            <person name="Barry K."/>
            <person name="Miller A.N."/>
            <person name="Grigoriev I.V."/>
            <person name="Debuchy R."/>
            <person name="Gladieux P."/>
            <person name="Thoren M.H."/>
            <person name="Johannesson H."/>
        </authorList>
    </citation>
    <scope>NUCLEOTIDE SEQUENCE</scope>
    <source>
        <strain evidence="5">SMH2392-1A</strain>
    </source>
</reference>
<dbReference type="InterPro" id="IPR016135">
    <property type="entry name" value="UBQ-conjugating_enzyme/RWD"/>
</dbReference>
<dbReference type="SMART" id="SM00212">
    <property type="entry name" value="UBCc"/>
    <property type="match status" value="1"/>
</dbReference>
<feature type="compositionally biased region" description="Polar residues" evidence="3">
    <location>
        <begin position="113"/>
        <end position="136"/>
    </location>
</feature>
<feature type="region of interest" description="Disordered" evidence="3">
    <location>
        <begin position="321"/>
        <end position="364"/>
    </location>
</feature>
<feature type="region of interest" description="Disordered" evidence="3">
    <location>
        <begin position="19"/>
        <end position="65"/>
    </location>
</feature>
<feature type="region of interest" description="Disordered" evidence="3">
    <location>
        <begin position="113"/>
        <end position="185"/>
    </location>
</feature>
<dbReference type="Pfam" id="PF00179">
    <property type="entry name" value="UQ_con"/>
    <property type="match status" value="1"/>
</dbReference>
<keyword evidence="6" id="KW-1185">Reference proteome</keyword>
<feature type="compositionally biased region" description="Low complexity" evidence="3">
    <location>
        <begin position="323"/>
        <end position="334"/>
    </location>
</feature>
<dbReference type="RefSeq" id="XP_060300478.1">
    <property type="nucleotide sequence ID" value="XM_060441283.1"/>
</dbReference>
<evidence type="ECO:0000313" key="6">
    <source>
        <dbReference type="Proteomes" id="UP001172101"/>
    </source>
</evidence>
<feature type="compositionally biased region" description="Gly residues" evidence="3">
    <location>
        <begin position="30"/>
        <end position="43"/>
    </location>
</feature>
<dbReference type="InterPro" id="IPR000608">
    <property type="entry name" value="UBC"/>
</dbReference>
<feature type="compositionally biased region" description="Basic and acidic residues" evidence="3">
    <location>
        <begin position="919"/>
        <end position="936"/>
    </location>
</feature>
<evidence type="ECO:0000256" key="1">
    <source>
        <dbReference type="ARBA" id="ARBA00022679"/>
    </source>
</evidence>
<dbReference type="SUPFAM" id="SSF54495">
    <property type="entry name" value="UBC-like"/>
    <property type="match status" value="1"/>
</dbReference>
<organism evidence="5 6">
    <name type="scientific">Lasiosphaeria miniovina</name>
    <dbReference type="NCBI Taxonomy" id="1954250"/>
    <lineage>
        <taxon>Eukaryota</taxon>
        <taxon>Fungi</taxon>
        <taxon>Dikarya</taxon>
        <taxon>Ascomycota</taxon>
        <taxon>Pezizomycotina</taxon>
        <taxon>Sordariomycetes</taxon>
        <taxon>Sordariomycetidae</taxon>
        <taxon>Sordariales</taxon>
        <taxon>Lasiosphaeriaceae</taxon>
        <taxon>Lasiosphaeria</taxon>
    </lineage>
</organism>
<keyword evidence="1" id="KW-0808">Transferase</keyword>
<name>A0AA40E9S8_9PEZI</name>
<keyword evidence="2" id="KW-0833">Ubl conjugation pathway</keyword>
<dbReference type="GeneID" id="85324553"/>
<dbReference type="AlphaFoldDB" id="A0AA40E9S8"/>
<comment type="caution">
    <text evidence="5">The sequence shown here is derived from an EMBL/GenBank/DDBJ whole genome shotgun (WGS) entry which is preliminary data.</text>
</comment>
<gene>
    <name evidence="5" type="ORF">B0T26DRAFT_695193</name>
</gene>
<dbReference type="PANTHER" id="PTHR46116:SF39">
    <property type="entry name" value="BACULOVIRAL IAP REPEAT-CONTAINING PROTEIN 6"/>
    <property type="match status" value="1"/>
</dbReference>
<sequence length="1008" mass="109572">MAPLMAKFEEMLHKLNVKLRHSKGSKSGLGSPGPGPGLDGTGGSQQSLQTNPSEPPDPPELSQPAHLQVAQQAFRVRFGLSLPSRKSKARKRKSSPHLVVLTTSTVTQASISSSASAGNLQPSPGDSGNNLGSQNLAADLADTCGSSTLTQGHTPATSPLSLAPAEPMEPNLATGLPKGSARGSKASCFTGQPLSAIWNPESGKPLPLGTDTDLEAYSHFLAGAACSKCDADVSPQVRDFVGRTKVMMRDGIVSPWVRCSSCKFMCCISCGAGDKTIRSLGCSASANSTHKITWCCDDGRLFLVWTLLCGTTEIKKPGLALEVDPSSSSKPSTSVKDRLRSRTGVAKVNGSDNNPIPSSPKVLKMPTLPMIPTNLGADGNLLPLSPGTGYGGNSDILPPLTIGVLPSAKSLLATSSKEDPKLSDEMKVLRDYMTCLCHVLPRDERVQRRAWEFDDHHHPLVSAMIVRSPLLPKMCELLRNDSIEEIGKQPDVYSAMIGLIDVVGSHPSTAPLLYQDRFFYSPEKQLGPVTIWPTPTRRFLRSHAAAGKDNTGQPIITILEKLAIPCRFFRDTAAVNMKEFNAQQDQRLIKVTARVCAVAESQALARPTYAPAVEKALPLPSAQRQAQDEIERFHRSHCVGEIADEKIVGCSHFYHEANKMDPGKMPKGRMKKLVAQLASLQTDLPKGIYVRHGSSRLDVMRIIVTGPADTPYELGLFEFDLFCNQNFPVHPPKMHFRTTGRGRVAFNPNLYTNGKVCFSLLGTWNGPTWQPERSTLLQLLVSIQAMIFTAEPWYNEPGREKLMDKVSSDTYNRLIEKNTAEYAMTAWLDNRLTPLDPITPAAPTTGPDPGEGEQSIPSNTEPDSHVTISHGAKLGLNAHHQLLASEPSGSTPWGVMPKAVAAKKTEEKRKVQKQMQKYPMDKEPEPRSEELRSRCLREQSGDDEIWGSVIRHHFWVHAPHIMALLSARASLSRVDERLRAGMDLILTGRGFLPPPAPVALASGGHNSY</sequence>
<evidence type="ECO:0000256" key="3">
    <source>
        <dbReference type="SAM" id="MobiDB-lite"/>
    </source>
</evidence>
<feature type="domain" description="UBC core" evidence="4">
    <location>
        <begin position="668"/>
        <end position="824"/>
    </location>
</feature>
<evidence type="ECO:0000259" key="4">
    <source>
        <dbReference type="PROSITE" id="PS50127"/>
    </source>
</evidence>
<feature type="region of interest" description="Disordered" evidence="3">
    <location>
        <begin position="835"/>
        <end position="867"/>
    </location>
</feature>
<evidence type="ECO:0000313" key="5">
    <source>
        <dbReference type="EMBL" id="KAK0727623.1"/>
    </source>
</evidence>
<feature type="region of interest" description="Disordered" evidence="3">
    <location>
        <begin position="900"/>
        <end position="936"/>
    </location>
</feature>
<dbReference type="PROSITE" id="PS50127">
    <property type="entry name" value="UBC_2"/>
    <property type="match status" value="1"/>
</dbReference>
<dbReference type="PANTHER" id="PTHR46116">
    <property type="entry name" value="(E3-INDEPENDENT) E2 UBIQUITIN-CONJUGATING ENZYME"/>
    <property type="match status" value="1"/>
</dbReference>
<evidence type="ECO:0000256" key="2">
    <source>
        <dbReference type="ARBA" id="ARBA00022786"/>
    </source>
</evidence>